<protein>
    <recommendedName>
        <fullName evidence="9">Integrase catalytic domain-containing protein</fullName>
    </recommendedName>
</protein>
<feature type="compositionally biased region" description="Acidic residues" evidence="8">
    <location>
        <begin position="760"/>
        <end position="775"/>
    </location>
</feature>
<dbReference type="FunFam" id="1.10.340.70:FF:000001">
    <property type="entry name" value="Retrovirus-related Pol polyprotein from transposon gypsy-like Protein"/>
    <property type="match status" value="1"/>
</dbReference>
<dbReference type="FunFam" id="3.30.420.10:FF:000032">
    <property type="entry name" value="Retrovirus-related Pol polyprotein from transposon 297-like Protein"/>
    <property type="match status" value="1"/>
</dbReference>
<keyword evidence="3" id="KW-0540">Nuclease</keyword>
<dbReference type="InterPro" id="IPR036397">
    <property type="entry name" value="RNaseH_sf"/>
</dbReference>
<feature type="region of interest" description="Disordered" evidence="8">
    <location>
        <begin position="749"/>
        <end position="802"/>
    </location>
</feature>
<feature type="domain" description="Integrase catalytic" evidence="9">
    <location>
        <begin position="460"/>
        <end position="623"/>
    </location>
</feature>
<evidence type="ECO:0000256" key="6">
    <source>
        <dbReference type="ARBA" id="ARBA00022918"/>
    </source>
</evidence>
<evidence type="ECO:0000256" key="5">
    <source>
        <dbReference type="ARBA" id="ARBA00022801"/>
    </source>
</evidence>
<keyword evidence="5" id="KW-0378">Hydrolase</keyword>
<dbReference type="Gene3D" id="3.30.70.270">
    <property type="match status" value="1"/>
</dbReference>
<dbReference type="PANTHER" id="PTHR37984:SF5">
    <property type="entry name" value="PROTEIN NYNRIN-LIKE"/>
    <property type="match status" value="1"/>
</dbReference>
<comment type="caution">
    <text evidence="10">The sequence shown here is derived from an EMBL/GenBank/DDBJ whole genome shotgun (WGS) entry which is preliminary data.</text>
</comment>
<feature type="coiled-coil region" evidence="7">
    <location>
        <begin position="650"/>
        <end position="681"/>
    </location>
</feature>
<dbReference type="PROSITE" id="PS50994">
    <property type="entry name" value="INTEGRASE"/>
    <property type="match status" value="1"/>
</dbReference>
<organism evidence="10 11">
    <name type="scientific">Patella caerulea</name>
    <name type="common">Rayed Mediterranean limpet</name>
    <dbReference type="NCBI Taxonomy" id="87958"/>
    <lineage>
        <taxon>Eukaryota</taxon>
        <taxon>Metazoa</taxon>
        <taxon>Spiralia</taxon>
        <taxon>Lophotrochozoa</taxon>
        <taxon>Mollusca</taxon>
        <taxon>Gastropoda</taxon>
        <taxon>Patellogastropoda</taxon>
        <taxon>Patelloidea</taxon>
        <taxon>Patellidae</taxon>
        <taxon>Patella</taxon>
    </lineage>
</organism>
<dbReference type="Gene3D" id="3.30.420.10">
    <property type="entry name" value="Ribonuclease H-like superfamily/Ribonuclease H"/>
    <property type="match status" value="1"/>
</dbReference>
<proteinExistence type="predicted"/>
<sequence>MIYGKSSTDFAKPVKPSKCQFAKKKVKYLGHILSKEGISVDEDKIRAVTEFPTPKNVKQVRSFLGTCKYYRQFIKNYSKIASPLNALLQKDATFLWTKECDVAFENLKKHLTSGPILKFPDFRKQFIISTDASNDSIGFVLGQKDDQNREYVVAYGGRALHGAEKKWSISEKEGLALIEAVKTYRPYIVNQEFLVFTDHISLKWLKSIKDKTSRLGRWSMLLGEYRFDIQHRAGSKNGNADGLSRRIYPPSDNPNKFLEDQPVYCCKEKKLETIYTFEYETDRYEVQHSSCTLPLVAAAMDEADVPDDQGNHNSCTILNDPNLCHLQRNCEDLSDIIIFKESNILPDDEKMAKSINIRSKDYELEDGILFYMPKLKYKGPNKEEKFRKLLAVPKALQNDVLIAYHDSNFGGCHQGQERLFETIRMKYYWRNMFNDIHQYVKTCEDCQRCKRNFHGKKTPLNPLPVNEIFSRWHMDVLQLTPTPDGYKYVLLLAESTSKWPEAFPLKTQQAPEIANVLYKEIFTRYGAPKSLCSDLGQNFMSSLVKALSELFQVKRTHTTPYHPQTNAACERMNSFIIQSLRMYCDENHTNWPDLLPGVMMAYRLSPATQSTGSSPFAMLFGKEMRVPLDSQLIPKETLPRSSKDYLTKVIEQLEITRKIAAENMERAQQKYKGQHDKKSEEPSFEKGTKVWLFCSKFKVGLAPKLCKKWLGPYYIVDLGPKYTYKLRRCSDDKPLKYLTNANRLKKYFDPATRPTNVPIESEEELNPEELEEEQDTEQKSTDEATNDSLQSNSQQQTQSQVSKSKMLSEAQIVKIIKAAQFQGRKSYLIKLIDGSTQWQFTEQIPEKLRKEFHITRNEAGKKRKRPLRNHKFFVKKDEDITKSQNSINLPNVNMIKHQQNTKQDLEKMMADFKLNTNIKMLCDMRSMKTGLERKMMQMDKGLKLRIEEGQNLFHEQRSQNFDEIVDHIWMEIESLSNCDNRCNNNYKEISDLTDYCNYFSNDLFNHVQYNKAVSTATFKALITSVHKAVTQTLTALHSTKTKEVRTDSLH</sequence>
<dbReference type="InterPro" id="IPR041588">
    <property type="entry name" value="Integrase_H2C2"/>
</dbReference>
<name>A0AAN8KB28_PATCE</name>
<reference evidence="10 11" key="1">
    <citation type="submission" date="2024-01" db="EMBL/GenBank/DDBJ databases">
        <title>The genome of the rayed Mediterranean limpet Patella caerulea (Linnaeus, 1758).</title>
        <authorList>
            <person name="Anh-Thu Weber A."/>
            <person name="Halstead-Nussloch G."/>
        </authorList>
    </citation>
    <scope>NUCLEOTIDE SEQUENCE [LARGE SCALE GENOMIC DNA]</scope>
    <source>
        <strain evidence="10">AATW-2023a</strain>
        <tissue evidence="10">Whole specimen</tissue>
    </source>
</reference>
<dbReference type="InterPro" id="IPR043128">
    <property type="entry name" value="Rev_trsase/Diguanyl_cyclase"/>
</dbReference>
<dbReference type="Pfam" id="PF17917">
    <property type="entry name" value="RT_RNaseH"/>
    <property type="match status" value="1"/>
</dbReference>
<dbReference type="InterPro" id="IPR050951">
    <property type="entry name" value="Retrovirus_Pol_polyprotein"/>
</dbReference>
<dbReference type="Pfam" id="PF00665">
    <property type="entry name" value="rve"/>
    <property type="match status" value="1"/>
</dbReference>
<dbReference type="SUPFAM" id="SSF56672">
    <property type="entry name" value="DNA/RNA polymerases"/>
    <property type="match status" value="1"/>
</dbReference>
<gene>
    <name evidence="10" type="ORF">SNE40_001773</name>
</gene>
<keyword evidence="6" id="KW-0695">RNA-directed DNA polymerase</keyword>
<dbReference type="SUPFAM" id="SSF53098">
    <property type="entry name" value="Ribonuclease H-like"/>
    <property type="match status" value="1"/>
</dbReference>
<evidence type="ECO:0000313" key="10">
    <source>
        <dbReference type="EMBL" id="KAK6189779.1"/>
    </source>
</evidence>
<dbReference type="Pfam" id="PF17921">
    <property type="entry name" value="Integrase_H2C2"/>
    <property type="match status" value="1"/>
</dbReference>
<dbReference type="Proteomes" id="UP001347796">
    <property type="component" value="Unassembled WGS sequence"/>
</dbReference>
<dbReference type="EMBL" id="JAZGQO010000002">
    <property type="protein sequence ID" value="KAK6189779.1"/>
    <property type="molecule type" value="Genomic_DNA"/>
</dbReference>
<dbReference type="Gene3D" id="1.10.340.70">
    <property type="match status" value="1"/>
</dbReference>
<keyword evidence="2" id="KW-0548">Nucleotidyltransferase</keyword>
<dbReference type="InterPro" id="IPR012337">
    <property type="entry name" value="RNaseH-like_sf"/>
</dbReference>
<dbReference type="GO" id="GO:0004519">
    <property type="term" value="F:endonuclease activity"/>
    <property type="evidence" value="ECO:0007669"/>
    <property type="project" value="UniProtKB-KW"/>
</dbReference>
<keyword evidence="1" id="KW-0808">Transferase</keyword>
<dbReference type="InterPro" id="IPR043502">
    <property type="entry name" value="DNA/RNA_pol_sf"/>
</dbReference>
<keyword evidence="4" id="KW-0255">Endonuclease</keyword>
<keyword evidence="11" id="KW-1185">Reference proteome</keyword>
<dbReference type="AlphaFoldDB" id="A0AAN8KB28"/>
<evidence type="ECO:0000256" key="1">
    <source>
        <dbReference type="ARBA" id="ARBA00022679"/>
    </source>
</evidence>
<keyword evidence="7" id="KW-0175">Coiled coil</keyword>
<dbReference type="GO" id="GO:0015074">
    <property type="term" value="P:DNA integration"/>
    <property type="evidence" value="ECO:0007669"/>
    <property type="project" value="InterPro"/>
</dbReference>
<dbReference type="InterPro" id="IPR041373">
    <property type="entry name" value="RT_RNaseH"/>
</dbReference>
<feature type="compositionally biased region" description="Low complexity" evidence="8">
    <location>
        <begin position="788"/>
        <end position="802"/>
    </location>
</feature>
<dbReference type="CDD" id="cd09274">
    <property type="entry name" value="RNase_HI_RT_Ty3"/>
    <property type="match status" value="1"/>
</dbReference>
<dbReference type="GO" id="GO:0016787">
    <property type="term" value="F:hydrolase activity"/>
    <property type="evidence" value="ECO:0007669"/>
    <property type="project" value="UniProtKB-KW"/>
</dbReference>
<evidence type="ECO:0000259" key="9">
    <source>
        <dbReference type="PROSITE" id="PS50994"/>
    </source>
</evidence>
<accession>A0AAN8KB28</accession>
<dbReference type="GO" id="GO:0003676">
    <property type="term" value="F:nucleic acid binding"/>
    <property type="evidence" value="ECO:0007669"/>
    <property type="project" value="InterPro"/>
</dbReference>
<dbReference type="GO" id="GO:0003964">
    <property type="term" value="F:RNA-directed DNA polymerase activity"/>
    <property type="evidence" value="ECO:0007669"/>
    <property type="project" value="UniProtKB-KW"/>
</dbReference>
<evidence type="ECO:0000313" key="11">
    <source>
        <dbReference type="Proteomes" id="UP001347796"/>
    </source>
</evidence>
<dbReference type="PANTHER" id="PTHR37984">
    <property type="entry name" value="PROTEIN CBG26694"/>
    <property type="match status" value="1"/>
</dbReference>
<evidence type="ECO:0000256" key="7">
    <source>
        <dbReference type="SAM" id="Coils"/>
    </source>
</evidence>
<evidence type="ECO:0000256" key="4">
    <source>
        <dbReference type="ARBA" id="ARBA00022759"/>
    </source>
</evidence>
<dbReference type="FunFam" id="3.30.70.270:FF:000020">
    <property type="entry name" value="Transposon Tf2-6 polyprotein-like Protein"/>
    <property type="match status" value="1"/>
</dbReference>
<dbReference type="InterPro" id="IPR001584">
    <property type="entry name" value="Integrase_cat-core"/>
</dbReference>
<evidence type="ECO:0000256" key="3">
    <source>
        <dbReference type="ARBA" id="ARBA00022722"/>
    </source>
</evidence>
<evidence type="ECO:0000256" key="2">
    <source>
        <dbReference type="ARBA" id="ARBA00022695"/>
    </source>
</evidence>
<evidence type="ECO:0000256" key="8">
    <source>
        <dbReference type="SAM" id="MobiDB-lite"/>
    </source>
</evidence>